<dbReference type="InterPro" id="IPR012910">
    <property type="entry name" value="Plug_dom"/>
</dbReference>
<sequence length="1125" mass="122634">MAGTAGTVSGLVNKMLRITPHQLNQPGDGNLFSFTKTKIMKKAYYLPIFVLQTAIFNTVSAQTAQDSIPAAAPKGPVHNISFSGKILDEKKAPLTGATVHILGTTHQVLTGNKGEFDFLTGQRLPVTLEISYVGYVSRVVTISNNNTEITLFEKNKNLDEVVVTAVGIKRSAKALGYSVSEVKGKELVQAREANVVAALSGKIAGVQINNSGGSPGGSSSVKIRGNSSLLGNNAPLFILDGIPVDNSIQDILPISNNVSLATPSNRAIDINSADIASITVLKGPAAAALYGIRASNGAVVINTKRGSSLTNKKLSVAYSGSFTVDHINRRMQPRQNQFSNGLGGSYILPGVTGSDENWGALLDTLTYSDQPSNFDKNGVIVGKSSPLSNSIPVNRYNNIDNFYVNGYTTDNNISLYGNTGNAGYYFSYGNLKQTGIIPTTDFYRYTFRFNGDYTVNDKLKLSGGLNYIQDGAHNRALMGGFNTNVVRALMNSATNFDITNGYSDAWKHPEAYKLPATAAKPWGDSRSYANGIGWDNPYWSLNMNPQHDQLNRFISFAEANYEINSWLKATARYGLDNYTDVRKGAWSRGTSGIATGTINDVNFYRRDNNLDVLLLSQHRLSNDLDLSVVAGYNYYSSYKNQVNTRGDGLTIPGNFNISNASSTQTINQTIEKKLVAGYADLKLDYQKWLYLELTGRNEWTSTLAKGKNSFFYPSISTSFIFTDALHLNGSTLNFGKIRATYAQVGNDADPYSLNTYYGITSANGWIQSSISFPFNGQTGLSYSTTIGNANLKPERISTWELGTELHFLNSRTILDAVYYNNTSKDQIIPVSLPGSTGAQYTLTNAGSITNRGIEATLQQYFTKKKKLTWSATAIFSKNISKVNYITDNISNVSLGGIWMEARGQAGDPYGVFYGIDVQRNEAGKVVIDDDVSSSNYGYPVVNTSFTKIGDPNPNFNLGLRNEFKSGPFTLSFLLDSRWGFDIFNAPRLQMVFNGVDASTVDRGSTTVFDGVTAGKGEPNAIPAVLSQAWYRKTFSIQGLYIEHDLYWIKLKDVNLTYELPNKILKPAKISAASITLTARNFLLSTNYTGSDPDLGTRNGLANFSGIDFWTTPNTHSVGVALNITF</sequence>
<dbReference type="SUPFAM" id="SSF56935">
    <property type="entry name" value="Porins"/>
    <property type="match status" value="1"/>
</dbReference>
<dbReference type="InterPro" id="IPR008969">
    <property type="entry name" value="CarboxyPept-like_regulatory"/>
</dbReference>
<evidence type="ECO:0008006" key="14">
    <source>
        <dbReference type="Google" id="ProtNLM"/>
    </source>
</evidence>
<evidence type="ECO:0000256" key="8">
    <source>
        <dbReference type="PROSITE-ProRule" id="PRU01360"/>
    </source>
</evidence>
<dbReference type="Pfam" id="PF07715">
    <property type="entry name" value="Plug"/>
    <property type="match status" value="1"/>
</dbReference>
<keyword evidence="7 8" id="KW-0998">Cell outer membrane</keyword>
<evidence type="ECO:0000256" key="5">
    <source>
        <dbReference type="ARBA" id="ARBA00023077"/>
    </source>
</evidence>
<keyword evidence="5 9" id="KW-0798">TonB box</keyword>
<dbReference type="OrthoDB" id="609136at2"/>
<evidence type="ECO:0000256" key="6">
    <source>
        <dbReference type="ARBA" id="ARBA00023136"/>
    </source>
</evidence>
<feature type="domain" description="TonB-dependent receptor plug" evidence="11">
    <location>
        <begin position="175"/>
        <end position="298"/>
    </location>
</feature>
<keyword evidence="3 8" id="KW-1134">Transmembrane beta strand</keyword>
<dbReference type="NCBIfam" id="TIGR04057">
    <property type="entry name" value="SusC_RagA_signa"/>
    <property type="match status" value="1"/>
</dbReference>
<dbReference type="GO" id="GO:0009279">
    <property type="term" value="C:cell outer membrane"/>
    <property type="evidence" value="ECO:0007669"/>
    <property type="project" value="UniProtKB-SubCell"/>
</dbReference>
<dbReference type="STRING" id="354355.SAMN05660816_01754"/>
<dbReference type="AlphaFoldDB" id="A0A1V9F7W6"/>
<protein>
    <recommendedName>
        <fullName evidence="14">SusC/RagA family TonB-linked outer membrane protein</fullName>
    </recommendedName>
</protein>
<dbReference type="InterPro" id="IPR039426">
    <property type="entry name" value="TonB-dep_rcpt-like"/>
</dbReference>
<dbReference type="RefSeq" id="WP_081197327.1">
    <property type="nucleotide sequence ID" value="NZ_FOCZ01000003.1"/>
</dbReference>
<evidence type="ECO:0000256" key="4">
    <source>
        <dbReference type="ARBA" id="ARBA00022692"/>
    </source>
</evidence>
<dbReference type="InterPro" id="IPR023996">
    <property type="entry name" value="TonB-dep_OMP_SusC/RagA"/>
</dbReference>
<evidence type="ECO:0000259" key="11">
    <source>
        <dbReference type="Pfam" id="PF07715"/>
    </source>
</evidence>
<proteinExistence type="inferred from homology"/>
<evidence type="ECO:0000259" key="10">
    <source>
        <dbReference type="Pfam" id="PF00593"/>
    </source>
</evidence>
<comment type="caution">
    <text evidence="12">The sequence shown here is derived from an EMBL/GenBank/DDBJ whole genome shotgun (WGS) entry which is preliminary data.</text>
</comment>
<dbReference type="SUPFAM" id="SSF49464">
    <property type="entry name" value="Carboxypeptidase regulatory domain-like"/>
    <property type="match status" value="1"/>
</dbReference>
<dbReference type="InterPro" id="IPR036942">
    <property type="entry name" value="Beta-barrel_TonB_sf"/>
</dbReference>
<evidence type="ECO:0000256" key="3">
    <source>
        <dbReference type="ARBA" id="ARBA00022452"/>
    </source>
</evidence>
<dbReference type="Proteomes" id="UP000192610">
    <property type="component" value="Unassembled WGS sequence"/>
</dbReference>
<comment type="subcellular location">
    <subcellularLocation>
        <location evidence="1 8">Cell outer membrane</location>
        <topology evidence="1 8">Multi-pass membrane protein</topology>
    </subcellularLocation>
</comment>
<dbReference type="Pfam" id="PF00593">
    <property type="entry name" value="TonB_dep_Rec_b-barrel"/>
    <property type="match status" value="1"/>
</dbReference>
<dbReference type="PROSITE" id="PS52016">
    <property type="entry name" value="TONB_DEPENDENT_REC_3"/>
    <property type="match status" value="1"/>
</dbReference>
<gene>
    <name evidence="12" type="ORF">A4H97_21210</name>
</gene>
<keyword evidence="6 8" id="KW-0472">Membrane</keyword>
<dbReference type="Gene3D" id="2.40.170.20">
    <property type="entry name" value="TonB-dependent receptor, beta-barrel domain"/>
    <property type="match status" value="1"/>
</dbReference>
<dbReference type="InterPro" id="IPR023997">
    <property type="entry name" value="TonB-dep_OMP_SusC/RagA_CS"/>
</dbReference>
<dbReference type="EMBL" id="LVXG01000003">
    <property type="protein sequence ID" value="OQP54499.1"/>
    <property type="molecule type" value="Genomic_DNA"/>
</dbReference>
<keyword evidence="2 8" id="KW-0813">Transport</keyword>
<keyword evidence="4 8" id="KW-0812">Transmembrane</keyword>
<evidence type="ECO:0000256" key="2">
    <source>
        <dbReference type="ARBA" id="ARBA00022448"/>
    </source>
</evidence>
<evidence type="ECO:0000256" key="9">
    <source>
        <dbReference type="RuleBase" id="RU003357"/>
    </source>
</evidence>
<keyword evidence="13" id="KW-1185">Reference proteome</keyword>
<evidence type="ECO:0000256" key="7">
    <source>
        <dbReference type="ARBA" id="ARBA00023237"/>
    </source>
</evidence>
<organism evidence="12 13">
    <name type="scientific">Niastella yeongjuensis</name>
    <dbReference type="NCBI Taxonomy" id="354355"/>
    <lineage>
        <taxon>Bacteria</taxon>
        <taxon>Pseudomonadati</taxon>
        <taxon>Bacteroidota</taxon>
        <taxon>Chitinophagia</taxon>
        <taxon>Chitinophagales</taxon>
        <taxon>Chitinophagaceae</taxon>
        <taxon>Niastella</taxon>
    </lineage>
</organism>
<reference evidence="13" key="1">
    <citation type="submission" date="2016-04" db="EMBL/GenBank/DDBJ databases">
        <authorList>
            <person name="Chen L."/>
            <person name="Zhuang W."/>
            <person name="Wang G."/>
        </authorList>
    </citation>
    <scope>NUCLEOTIDE SEQUENCE [LARGE SCALE GENOMIC DNA]</scope>
    <source>
        <strain evidence="13">17621</strain>
    </source>
</reference>
<comment type="similarity">
    <text evidence="8 9">Belongs to the TonB-dependent receptor family.</text>
</comment>
<feature type="domain" description="TonB-dependent receptor-like beta-barrel" evidence="10">
    <location>
        <begin position="504"/>
        <end position="945"/>
    </location>
</feature>
<evidence type="ECO:0000256" key="1">
    <source>
        <dbReference type="ARBA" id="ARBA00004571"/>
    </source>
</evidence>
<dbReference type="Pfam" id="PF13715">
    <property type="entry name" value="CarbopepD_reg_2"/>
    <property type="match status" value="1"/>
</dbReference>
<name>A0A1V9F7W6_9BACT</name>
<dbReference type="InterPro" id="IPR037066">
    <property type="entry name" value="Plug_dom_sf"/>
</dbReference>
<dbReference type="Gene3D" id="2.60.40.1120">
    <property type="entry name" value="Carboxypeptidase-like, regulatory domain"/>
    <property type="match status" value="1"/>
</dbReference>
<dbReference type="InterPro" id="IPR000531">
    <property type="entry name" value="Beta-barrel_TonB"/>
</dbReference>
<evidence type="ECO:0000313" key="13">
    <source>
        <dbReference type="Proteomes" id="UP000192610"/>
    </source>
</evidence>
<accession>A0A1V9F7W6</accession>
<evidence type="ECO:0000313" key="12">
    <source>
        <dbReference type="EMBL" id="OQP54499.1"/>
    </source>
</evidence>
<dbReference type="Gene3D" id="2.170.130.10">
    <property type="entry name" value="TonB-dependent receptor, plug domain"/>
    <property type="match status" value="1"/>
</dbReference>
<dbReference type="NCBIfam" id="TIGR04056">
    <property type="entry name" value="OMP_RagA_SusC"/>
    <property type="match status" value="1"/>
</dbReference>